<dbReference type="PANTHER" id="PTHR11002">
    <property type="entry name" value="CARBONIC ANHYDRASE"/>
    <property type="match status" value="1"/>
</dbReference>
<keyword evidence="6" id="KW-0479">Metal-binding</keyword>
<evidence type="ECO:0000256" key="5">
    <source>
        <dbReference type="ARBA" id="ARBA00048348"/>
    </source>
</evidence>
<dbReference type="PROSITE" id="PS00704">
    <property type="entry name" value="PROK_CO2_ANHYDRASE_1"/>
    <property type="match status" value="1"/>
</dbReference>
<comment type="cofactor">
    <cofactor evidence="6">
        <name>Zn(2+)</name>
        <dbReference type="ChEBI" id="CHEBI:29105"/>
    </cofactor>
    <text evidence="6">Binds 1 zinc ion per subunit.</text>
</comment>
<dbReference type="InterPro" id="IPR036874">
    <property type="entry name" value="Carbonic_anhydrase_sf"/>
</dbReference>
<dbReference type="EC" id="4.2.1.1" evidence="2"/>
<dbReference type="OrthoDB" id="9797527at2"/>
<evidence type="ECO:0000256" key="1">
    <source>
        <dbReference type="ARBA" id="ARBA00006217"/>
    </source>
</evidence>
<dbReference type="InterPro" id="IPR001765">
    <property type="entry name" value="Carbonic_anhydrase"/>
</dbReference>
<dbReference type="InterPro" id="IPR015892">
    <property type="entry name" value="Carbonic_anhydrase_CS"/>
</dbReference>
<gene>
    <name evidence="7" type="ORF">E8L99_11025</name>
</gene>
<dbReference type="EMBL" id="CP039865">
    <property type="protein sequence ID" value="QCK86247.1"/>
    <property type="molecule type" value="Genomic_DNA"/>
</dbReference>
<dbReference type="GO" id="GO:0015976">
    <property type="term" value="P:carbon utilization"/>
    <property type="evidence" value="ECO:0007669"/>
    <property type="project" value="InterPro"/>
</dbReference>
<dbReference type="SUPFAM" id="SSF53056">
    <property type="entry name" value="beta-carbonic anhydrase, cab"/>
    <property type="match status" value="1"/>
</dbReference>
<evidence type="ECO:0000313" key="8">
    <source>
        <dbReference type="Proteomes" id="UP000298588"/>
    </source>
</evidence>
<dbReference type="Proteomes" id="UP000298588">
    <property type="component" value="Chromosome"/>
</dbReference>
<evidence type="ECO:0000313" key="7">
    <source>
        <dbReference type="EMBL" id="QCK86247.1"/>
    </source>
</evidence>
<feature type="binding site" evidence="6">
    <location>
        <position position="92"/>
    </location>
    <ligand>
        <name>Zn(2+)</name>
        <dbReference type="ChEBI" id="CHEBI:29105"/>
    </ligand>
</feature>
<accession>A0A4D7QMB9</accession>
<evidence type="ECO:0000256" key="4">
    <source>
        <dbReference type="ARBA" id="ARBA00023239"/>
    </source>
</evidence>
<keyword evidence="4" id="KW-0456">Lyase</keyword>
<dbReference type="SMART" id="SM00947">
    <property type="entry name" value="Pro_CA"/>
    <property type="match status" value="1"/>
</dbReference>
<feature type="binding site" evidence="6">
    <location>
        <position position="94"/>
    </location>
    <ligand>
        <name>Zn(2+)</name>
        <dbReference type="ChEBI" id="CHEBI:29105"/>
    </ligand>
</feature>
<dbReference type="Pfam" id="PF00484">
    <property type="entry name" value="Pro_CA"/>
    <property type="match status" value="1"/>
</dbReference>
<dbReference type="Gene3D" id="3.40.1050.10">
    <property type="entry name" value="Carbonic anhydrase"/>
    <property type="match status" value="1"/>
</dbReference>
<dbReference type="GO" id="GO:0004089">
    <property type="term" value="F:carbonate dehydratase activity"/>
    <property type="evidence" value="ECO:0007669"/>
    <property type="project" value="UniProtKB-EC"/>
</dbReference>
<comment type="similarity">
    <text evidence="1">Belongs to the beta-class carbonic anhydrase family.</text>
</comment>
<keyword evidence="8" id="KW-1185">Reference proteome</keyword>
<name>A0A4D7QMB9_9HYPH</name>
<feature type="binding site" evidence="6">
    <location>
        <position position="149"/>
    </location>
    <ligand>
        <name>Zn(2+)</name>
        <dbReference type="ChEBI" id="CHEBI:29105"/>
    </ligand>
</feature>
<dbReference type="GO" id="GO:0008270">
    <property type="term" value="F:zinc ion binding"/>
    <property type="evidence" value="ECO:0007669"/>
    <property type="project" value="InterPro"/>
</dbReference>
<organism evidence="7 8">
    <name type="scientific">Phreatobacter aquaticus</name>
    <dbReference type="NCBI Taxonomy" id="2570229"/>
    <lineage>
        <taxon>Bacteria</taxon>
        <taxon>Pseudomonadati</taxon>
        <taxon>Pseudomonadota</taxon>
        <taxon>Alphaproteobacteria</taxon>
        <taxon>Hyphomicrobiales</taxon>
        <taxon>Phreatobacteraceae</taxon>
        <taxon>Phreatobacter</taxon>
    </lineage>
</organism>
<sequence>MCDQCDTSRMTRRGALGLAGFGAALASGMMTTGKARAADGPGTSLTPDQALAQLEAGNRRYVASPEACVINMTKRREEVAGGQAPWATIVSCADSRVPPELIFGGLSLGELFVVRNAGNTVDTTALGTLEYGAAVLKSPVIVVMGHQACGAVSAACDVVTKNATYPGAIGPMIEPIVPAAIAARAKGGDFVDQSVRENVLRTVRRLKATGPLISDLSGSGKVKIVGAYYNLASGKVDFIV</sequence>
<dbReference type="KEGG" id="paqt:E8L99_11025"/>
<evidence type="ECO:0000256" key="3">
    <source>
        <dbReference type="ARBA" id="ARBA00022833"/>
    </source>
</evidence>
<evidence type="ECO:0000256" key="6">
    <source>
        <dbReference type="PIRSR" id="PIRSR601765-1"/>
    </source>
</evidence>
<dbReference type="PROSITE" id="PS51318">
    <property type="entry name" value="TAT"/>
    <property type="match status" value="1"/>
</dbReference>
<dbReference type="AlphaFoldDB" id="A0A4D7QMB9"/>
<dbReference type="PANTHER" id="PTHR11002:SF79">
    <property type="entry name" value="CARBONIC ANHYDRASE 2"/>
    <property type="match status" value="1"/>
</dbReference>
<keyword evidence="3 6" id="KW-0862">Zinc</keyword>
<feature type="binding site" evidence="6">
    <location>
        <position position="146"/>
    </location>
    <ligand>
        <name>Zn(2+)</name>
        <dbReference type="ChEBI" id="CHEBI:29105"/>
    </ligand>
</feature>
<dbReference type="CDD" id="cd03378">
    <property type="entry name" value="beta_CA_cladeC"/>
    <property type="match status" value="1"/>
</dbReference>
<reference evidence="7 8" key="1">
    <citation type="submission" date="2019-04" db="EMBL/GenBank/DDBJ databases">
        <title>Phreatobacter aquaticus sp. nov.</title>
        <authorList>
            <person name="Choi A."/>
            <person name="Baek K."/>
        </authorList>
    </citation>
    <scope>NUCLEOTIDE SEQUENCE [LARGE SCALE GENOMIC DNA]</scope>
    <source>
        <strain evidence="7 8">NMCR1094</strain>
    </source>
</reference>
<dbReference type="InterPro" id="IPR006311">
    <property type="entry name" value="TAT_signal"/>
</dbReference>
<evidence type="ECO:0000256" key="2">
    <source>
        <dbReference type="ARBA" id="ARBA00012925"/>
    </source>
</evidence>
<protein>
    <recommendedName>
        <fullName evidence="2">carbonic anhydrase</fullName>
        <ecNumber evidence="2">4.2.1.1</ecNumber>
    </recommendedName>
</protein>
<proteinExistence type="inferred from homology"/>
<comment type="catalytic activity">
    <reaction evidence="5">
        <text>hydrogencarbonate + H(+) = CO2 + H2O</text>
        <dbReference type="Rhea" id="RHEA:10748"/>
        <dbReference type="ChEBI" id="CHEBI:15377"/>
        <dbReference type="ChEBI" id="CHEBI:15378"/>
        <dbReference type="ChEBI" id="CHEBI:16526"/>
        <dbReference type="ChEBI" id="CHEBI:17544"/>
        <dbReference type="EC" id="4.2.1.1"/>
    </reaction>
</comment>